<name>A0A133Q929_9BACT</name>
<evidence type="ECO:0000256" key="1">
    <source>
        <dbReference type="SAM" id="Phobius"/>
    </source>
</evidence>
<comment type="caution">
    <text evidence="2">The sequence shown here is derived from an EMBL/GenBank/DDBJ whole genome shotgun (WGS) entry which is preliminary data.</text>
</comment>
<dbReference type="Proteomes" id="UP000070533">
    <property type="component" value="Unassembled WGS sequence"/>
</dbReference>
<evidence type="ECO:0000313" key="3">
    <source>
        <dbReference type="Proteomes" id="UP000070533"/>
    </source>
</evidence>
<gene>
    <name evidence="2" type="ORF">HMPREF3226_01207</name>
</gene>
<proteinExistence type="predicted"/>
<accession>A0A133Q929</accession>
<sequence>MDDCCSSATPNLYDKQWQAQCSYYTCLPFFWYWPIKVCKFHFFFFIVFKYKDKKKETYTLL</sequence>
<keyword evidence="1" id="KW-1133">Transmembrane helix</keyword>
<keyword evidence="1" id="KW-0812">Transmembrane</keyword>
<dbReference type="PATRIC" id="fig|28128.5.peg.1231"/>
<organism evidence="2 3">
    <name type="scientific">Prevotella corporis</name>
    <dbReference type="NCBI Taxonomy" id="28128"/>
    <lineage>
        <taxon>Bacteria</taxon>
        <taxon>Pseudomonadati</taxon>
        <taxon>Bacteroidota</taxon>
        <taxon>Bacteroidia</taxon>
        <taxon>Bacteroidales</taxon>
        <taxon>Prevotellaceae</taxon>
        <taxon>Prevotella</taxon>
    </lineage>
</organism>
<dbReference type="AlphaFoldDB" id="A0A133Q929"/>
<keyword evidence="1" id="KW-0472">Membrane</keyword>
<protein>
    <submittedName>
        <fullName evidence="2">Uncharacterized protein</fullName>
    </submittedName>
</protein>
<keyword evidence="3" id="KW-1185">Reference proteome</keyword>
<reference evidence="3" key="1">
    <citation type="submission" date="2016-01" db="EMBL/GenBank/DDBJ databases">
        <authorList>
            <person name="Mitreva M."/>
            <person name="Pepin K.H."/>
            <person name="Mihindukulasuriya K.A."/>
            <person name="Fulton R."/>
            <person name="Fronick C."/>
            <person name="O'Laughlin M."/>
            <person name="Miner T."/>
            <person name="Herter B."/>
            <person name="Rosa B.A."/>
            <person name="Cordes M."/>
            <person name="Tomlinson C."/>
            <person name="Wollam A."/>
            <person name="Palsikar V.B."/>
            <person name="Mardis E.R."/>
            <person name="Wilson R.K."/>
        </authorList>
    </citation>
    <scope>NUCLEOTIDE SEQUENCE [LARGE SCALE GENOMIC DNA]</scope>
    <source>
        <strain evidence="3">MJR7716</strain>
    </source>
</reference>
<evidence type="ECO:0000313" key="2">
    <source>
        <dbReference type="EMBL" id="KXA39372.1"/>
    </source>
</evidence>
<feature type="transmembrane region" description="Helical" evidence="1">
    <location>
        <begin position="30"/>
        <end position="48"/>
    </location>
</feature>
<dbReference type="EMBL" id="LRQG01000092">
    <property type="protein sequence ID" value="KXA39372.1"/>
    <property type="molecule type" value="Genomic_DNA"/>
</dbReference>